<sequence length="98" mass="10314">MLMLYENRLFIDRAKPLSAEGIVVKNAASQPEGTGLDTDQGGYQIKPPCRRLVGRVKPSAPEVVTMTVTVLVSSFRTGLGDLAPSETAARGGCSGLPP</sequence>
<comment type="caution">
    <text evidence="1">The sequence shown here is derived from an EMBL/GenBank/DDBJ whole genome shotgun (WGS) entry which is preliminary data.</text>
</comment>
<name>A0A4C2A0A3_EUMVA</name>
<dbReference type="EMBL" id="BGZK01002406">
    <property type="protein sequence ID" value="GBP93680.1"/>
    <property type="molecule type" value="Genomic_DNA"/>
</dbReference>
<dbReference type="AlphaFoldDB" id="A0A4C2A0A3"/>
<accession>A0A4C2A0A3</accession>
<protein>
    <submittedName>
        <fullName evidence="1">Uncharacterized protein</fullName>
    </submittedName>
</protein>
<dbReference type="Proteomes" id="UP000299102">
    <property type="component" value="Unassembled WGS sequence"/>
</dbReference>
<reference evidence="1 2" key="1">
    <citation type="journal article" date="2019" name="Commun. Biol.">
        <title>The bagworm genome reveals a unique fibroin gene that provides high tensile strength.</title>
        <authorList>
            <person name="Kono N."/>
            <person name="Nakamura H."/>
            <person name="Ohtoshi R."/>
            <person name="Tomita M."/>
            <person name="Numata K."/>
            <person name="Arakawa K."/>
        </authorList>
    </citation>
    <scope>NUCLEOTIDE SEQUENCE [LARGE SCALE GENOMIC DNA]</scope>
</reference>
<evidence type="ECO:0000313" key="2">
    <source>
        <dbReference type="Proteomes" id="UP000299102"/>
    </source>
</evidence>
<keyword evidence="2" id="KW-1185">Reference proteome</keyword>
<organism evidence="1 2">
    <name type="scientific">Eumeta variegata</name>
    <name type="common">Bagworm moth</name>
    <name type="synonym">Eumeta japonica</name>
    <dbReference type="NCBI Taxonomy" id="151549"/>
    <lineage>
        <taxon>Eukaryota</taxon>
        <taxon>Metazoa</taxon>
        <taxon>Ecdysozoa</taxon>
        <taxon>Arthropoda</taxon>
        <taxon>Hexapoda</taxon>
        <taxon>Insecta</taxon>
        <taxon>Pterygota</taxon>
        <taxon>Neoptera</taxon>
        <taxon>Endopterygota</taxon>
        <taxon>Lepidoptera</taxon>
        <taxon>Glossata</taxon>
        <taxon>Ditrysia</taxon>
        <taxon>Tineoidea</taxon>
        <taxon>Psychidae</taxon>
        <taxon>Oiketicinae</taxon>
        <taxon>Eumeta</taxon>
    </lineage>
</organism>
<evidence type="ECO:0000313" key="1">
    <source>
        <dbReference type="EMBL" id="GBP93680.1"/>
    </source>
</evidence>
<gene>
    <name evidence="1" type="ORF">EVAR_98925_1</name>
</gene>
<proteinExistence type="predicted"/>